<dbReference type="Pfam" id="PF00990">
    <property type="entry name" value="GGDEF"/>
    <property type="match status" value="1"/>
</dbReference>
<dbReference type="Proteomes" id="UP000013526">
    <property type="component" value="Unassembled WGS sequence"/>
</dbReference>
<sequence>MVRGKFASLALILVAFLGVTLWSAWSNDRAFSVLVRYTQLSAWSLAQLEFEMQSFQEGVSLYQSGNLDGRELNKRYDLVWNRLDIFLNGDESSTIRQHFQAERKVGRIFMLIKQHEQDVLDPHPGSAGLDKLALGLADMMPDIRDLMVENFTGPSAIRQRMSLLQSKQSNFWLLSGLLLMGLVMLYMLFRETRRHQFLAWNDPLTRLPNRAAFIRDLDQAARRVVNQDRPLTLCLLELNHFKEVNDSLDYAAGDALLVTVARAIEDFVAGEAFVARIGGDEFALSYFGEREQEYPDRLLAHLQQLVFQADPAHRVKVSMGISQSLIACHQVEEIMLFADIALDNARQQGVRSQLFNQAMLSRYERSRQLAAELRDHLDGEGSDQLSLYYQPIIKREGRHRFGAEALLRWQHPQYGFISPPDIISLAEDNGLGERLGDWIFNQVSQDLAPLPPSKVMKLELSINLSSSMFNEGLPSRVARMLLTSSLCADQLILELTETIALDDLELSQRILTALQQLRVRIALDDFGTGWSSFAYLKELNFNKIKIDKSFICNIDSHTRQQLFVSSITDLAHKLAVPVVAEGVETAAELAMVYGLGVDEIQGFFYAKPMPAADFRAFCQRYLAHQPHAVSLMG</sequence>
<gene>
    <name evidence="4" type="ORF">G113_17772</name>
</gene>
<evidence type="ECO:0000256" key="1">
    <source>
        <dbReference type="SAM" id="Phobius"/>
    </source>
</evidence>
<accession>R1GZF2</accession>
<dbReference type="InterPro" id="IPR000160">
    <property type="entry name" value="GGDEF_dom"/>
</dbReference>
<dbReference type="PANTHER" id="PTHR33121:SF79">
    <property type="entry name" value="CYCLIC DI-GMP PHOSPHODIESTERASE PDED-RELATED"/>
    <property type="match status" value="1"/>
</dbReference>
<dbReference type="Gene3D" id="3.20.20.450">
    <property type="entry name" value="EAL domain"/>
    <property type="match status" value="1"/>
</dbReference>
<dbReference type="NCBIfam" id="TIGR00254">
    <property type="entry name" value="GGDEF"/>
    <property type="match status" value="1"/>
</dbReference>
<evidence type="ECO:0000313" key="4">
    <source>
        <dbReference type="EMBL" id="EOD53786.1"/>
    </source>
</evidence>
<dbReference type="InterPro" id="IPR001633">
    <property type="entry name" value="EAL_dom"/>
</dbReference>
<dbReference type="RefSeq" id="WP_005907754.1">
    <property type="nucleotide sequence ID" value="NZ_AQGQ01000169.1"/>
</dbReference>
<dbReference type="InterPro" id="IPR050706">
    <property type="entry name" value="Cyclic-di-GMP_PDE-like"/>
</dbReference>
<dbReference type="EMBL" id="AQGQ01000169">
    <property type="protein sequence ID" value="EOD53786.1"/>
    <property type="molecule type" value="Genomic_DNA"/>
</dbReference>
<dbReference type="PROSITE" id="PS50887">
    <property type="entry name" value="GGDEF"/>
    <property type="match status" value="1"/>
</dbReference>
<keyword evidence="1" id="KW-1133">Transmembrane helix</keyword>
<dbReference type="SUPFAM" id="SSF141868">
    <property type="entry name" value="EAL domain-like"/>
    <property type="match status" value="1"/>
</dbReference>
<dbReference type="Gene3D" id="3.30.70.270">
    <property type="match status" value="1"/>
</dbReference>
<keyword evidence="5" id="KW-1185">Reference proteome</keyword>
<dbReference type="InterPro" id="IPR043128">
    <property type="entry name" value="Rev_trsase/Diguanyl_cyclase"/>
</dbReference>
<dbReference type="SMART" id="SM00052">
    <property type="entry name" value="EAL"/>
    <property type="match status" value="1"/>
</dbReference>
<keyword evidence="1" id="KW-0472">Membrane</keyword>
<dbReference type="PANTHER" id="PTHR33121">
    <property type="entry name" value="CYCLIC DI-GMP PHOSPHODIESTERASE PDEF"/>
    <property type="match status" value="1"/>
</dbReference>
<dbReference type="InterPro" id="IPR029787">
    <property type="entry name" value="Nucleotide_cyclase"/>
</dbReference>
<proteinExistence type="predicted"/>
<evidence type="ECO:0000313" key="5">
    <source>
        <dbReference type="Proteomes" id="UP000013526"/>
    </source>
</evidence>
<dbReference type="SMART" id="SM00267">
    <property type="entry name" value="GGDEF"/>
    <property type="match status" value="1"/>
</dbReference>
<organism evidence="4 5">
    <name type="scientific">Aeromonas molluscorum 848</name>
    <dbReference type="NCBI Taxonomy" id="1268236"/>
    <lineage>
        <taxon>Bacteria</taxon>
        <taxon>Pseudomonadati</taxon>
        <taxon>Pseudomonadota</taxon>
        <taxon>Gammaproteobacteria</taxon>
        <taxon>Aeromonadales</taxon>
        <taxon>Aeromonadaceae</taxon>
        <taxon>Aeromonas</taxon>
    </lineage>
</organism>
<dbReference type="CDD" id="cd01948">
    <property type="entry name" value="EAL"/>
    <property type="match status" value="1"/>
</dbReference>
<dbReference type="Pfam" id="PF00563">
    <property type="entry name" value="EAL"/>
    <property type="match status" value="1"/>
</dbReference>
<dbReference type="SUPFAM" id="SSF55073">
    <property type="entry name" value="Nucleotide cyclase"/>
    <property type="match status" value="1"/>
</dbReference>
<dbReference type="AlphaFoldDB" id="R1GZF2"/>
<feature type="transmembrane region" description="Helical" evidence="1">
    <location>
        <begin position="171"/>
        <end position="189"/>
    </location>
</feature>
<evidence type="ECO:0000259" key="3">
    <source>
        <dbReference type="PROSITE" id="PS50887"/>
    </source>
</evidence>
<dbReference type="InterPro" id="IPR035919">
    <property type="entry name" value="EAL_sf"/>
</dbReference>
<dbReference type="PROSITE" id="PS50883">
    <property type="entry name" value="EAL"/>
    <property type="match status" value="1"/>
</dbReference>
<feature type="domain" description="GGDEF" evidence="3">
    <location>
        <begin position="229"/>
        <end position="358"/>
    </location>
</feature>
<dbReference type="GO" id="GO:0071111">
    <property type="term" value="F:cyclic-guanylate-specific phosphodiesterase activity"/>
    <property type="evidence" value="ECO:0007669"/>
    <property type="project" value="InterPro"/>
</dbReference>
<name>R1GZF2_9GAMM</name>
<feature type="domain" description="EAL" evidence="2">
    <location>
        <begin position="366"/>
        <end position="622"/>
    </location>
</feature>
<dbReference type="PATRIC" id="fig|1268236.3.peg.3464"/>
<dbReference type="CDD" id="cd01949">
    <property type="entry name" value="GGDEF"/>
    <property type="match status" value="1"/>
</dbReference>
<evidence type="ECO:0000259" key="2">
    <source>
        <dbReference type="PROSITE" id="PS50883"/>
    </source>
</evidence>
<comment type="caution">
    <text evidence="4">The sequence shown here is derived from an EMBL/GenBank/DDBJ whole genome shotgun (WGS) entry which is preliminary data.</text>
</comment>
<keyword evidence="1" id="KW-0812">Transmembrane</keyword>
<protein>
    <submittedName>
        <fullName evidence="4">Diguanylate cyclase</fullName>
    </submittedName>
</protein>
<reference evidence="4 5" key="1">
    <citation type="journal article" date="2013" name="Genome Announc.">
        <title>Draft Genome Sequence of Aeromonas molluscorum Strain 848TT, Isolated from Bivalve Molluscs.</title>
        <authorList>
            <person name="Spataro N."/>
            <person name="Farfan M."/>
            <person name="Albarral V."/>
            <person name="Sanglas A."/>
            <person name="Loren J.G."/>
            <person name="Fuste M.C."/>
            <person name="Bosch E."/>
        </authorList>
    </citation>
    <scope>NUCLEOTIDE SEQUENCE [LARGE SCALE GENOMIC DNA]</scope>
    <source>
        <strain evidence="4 5">848</strain>
    </source>
</reference>
<dbReference type="OrthoDB" id="9816034at2"/>